<keyword evidence="1" id="KW-0479">Metal-binding</keyword>
<evidence type="ECO:0000313" key="7">
    <source>
        <dbReference type="Proteomes" id="UP000800040"/>
    </source>
</evidence>
<dbReference type="InterPro" id="IPR036770">
    <property type="entry name" value="Ankyrin_rpt-contain_sf"/>
</dbReference>
<protein>
    <recommendedName>
        <fullName evidence="5">MYND-type domain-containing protein</fullName>
    </recommendedName>
</protein>
<dbReference type="SUPFAM" id="SSF144232">
    <property type="entry name" value="HIT/MYND zinc finger-like"/>
    <property type="match status" value="1"/>
</dbReference>
<evidence type="ECO:0000259" key="5">
    <source>
        <dbReference type="PROSITE" id="PS50865"/>
    </source>
</evidence>
<dbReference type="SUPFAM" id="SSF48403">
    <property type="entry name" value="Ankyrin repeat"/>
    <property type="match status" value="1"/>
</dbReference>
<dbReference type="Pfam" id="PF01753">
    <property type="entry name" value="zf-MYND"/>
    <property type="match status" value="1"/>
</dbReference>
<dbReference type="PROSITE" id="PS50865">
    <property type="entry name" value="ZF_MYND_2"/>
    <property type="match status" value="1"/>
</dbReference>
<evidence type="ECO:0000256" key="1">
    <source>
        <dbReference type="ARBA" id="ARBA00022723"/>
    </source>
</evidence>
<evidence type="ECO:0000256" key="3">
    <source>
        <dbReference type="ARBA" id="ARBA00022833"/>
    </source>
</evidence>
<proteinExistence type="predicted"/>
<dbReference type="OrthoDB" id="432970at2759"/>
<keyword evidence="3" id="KW-0862">Zinc</keyword>
<dbReference type="PROSITE" id="PS01360">
    <property type="entry name" value="ZF_MYND_1"/>
    <property type="match status" value="1"/>
</dbReference>
<evidence type="ECO:0000256" key="2">
    <source>
        <dbReference type="ARBA" id="ARBA00022771"/>
    </source>
</evidence>
<name>A0A6A5KK22_9PLEO</name>
<dbReference type="InterPro" id="IPR002893">
    <property type="entry name" value="Znf_MYND"/>
</dbReference>
<dbReference type="EMBL" id="ML975280">
    <property type="protein sequence ID" value="KAF1835951.1"/>
    <property type="molecule type" value="Genomic_DNA"/>
</dbReference>
<dbReference type="AlphaFoldDB" id="A0A6A5KK22"/>
<feature type="domain" description="MYND-type" evidence="5">
    <location>
        <begin position="258"/>
        <end position="300"/>
    </location>
</feature>
<dbReference type="Gene3D" id="1.25.40.20">
    <property type="entry name" value="Ankyrin repeat-containing domain"/>
    <property type="match status" value="1"/>
</dbReference>
<dbReference type="Gene3D" id="6.10.140.2220">
    <property type="match status" value="1"/>
</dbReference>
<keyword evidence="7" id="KW-1185">Reference proteome</keyword>
<organism evidence="6 7">
    <name type="scientific">Decorospora gaudefroyi</name>
    <dbReference type="NCBI Taxonomy" id="184978"/>
    <lineage>
        <taxon>Eukaryota</taxon>
        <taxon>Fungi</taxon>
        <taxon>Dikarya</taxon>
        <taxon>Ascomycota</taxon>
        <taxon>Pezizomycotina</taxon>
        <taxon>Dothideomycetes</taxon>
        <taxon>Pleosporomycetidae</taxon>
        <taxon>Pleosporales</taxon>
        <taxon>Pleosporineae</taxon>
        <taxon>Pleosporaceae</taxon>
        <taxon>Decorospora</taxon>
    </lineage>
</organism>
<evidence type="ECO:0000313" key="6">
    <source>
        <dbReference type="EMBL" id="KAF1835951.1"/>
    </source>
</evidence>
<dbReference type="GO" id="GO:0008270">
    <property type="term" value="F:zinc ion binding"/>
    <property type="evidence" value="ECO:0007669"/>
    <property type="project" value="UniProtKB-KW"/>
</dbReference>
<keyword evidence="2 4" id="KW-0863">Zinc-finger</keyword>
<evidence type="ECO:0000256" key="4">
    <source>
        <dbReference type="PROSITE-ProRule" id="PRU00134"/>
    </source>
</evidence>
<dbReference type="Proteomes" id="UP000800040">
    <property type="component" value="Unassembled WGS sequence"/>
</dbReference>
<sequence length="303" mass="33023">MAAEYLQMLQNTPTRPLEDLQNTDDQLAGANGLVLKGWAYKSPTVPTRDFTDPFGQTLLAAYRGSFDAPKNYAETMIAGLGGTDEARATVRKDVYKKRWGPTRQPIYAVLLPALHMLPGKQAELLGLTRYLAHELQVPVDGKDVLGCTALYWSISTKPYAQPAFAQLLFDVGASVNAKNRLGTTAGFEIAQVDIEGGSADTTVNVRMMQWYVRHGGDVEGKDPDGISVRALVQMLEGKVPGLAMVLRQGRGERESGDCTNCGRKPPVEGARFAACAKCKGVRYCGQECQKVDWKAHKRVCVAV</sequence>
<reference evidence="6" key="1">
    <citation type="submission" date="2020-01" db="EMBL/GenBank/DDBJ databases">
        <authorList>
            <consortium name="DOE Joint Genome Institute"/>
            <person name="Haridas S."/>
            <person name="Albert R."/>
            <person name="Binder M."/>
            <person name="Bloem J."/>
            <person name="Labutti K."/>
            <person name="Salamov A."/>
            <person name="Andreopoulos B."/>
            <person name="Baker S.E."/>
            <person name="Barry K."/>
            <person name="Bills G."/>
            <person name="Bluhm B.H."/>
            <person name="Cannon C."/>
            <person name="Castanera R."/>
            <person name="Culley D.E."/>
            <person name="Daum C."/>
            <person name="Ezra D."/>
            <person name="Gonzalez J.B."/>
            <person name="Henrissat B."/>
            <person name="Kuo A."/>
            <person name="Liang C."/>
            <person name="Lipzen A."/>
            <person name="Lutzoni F."/>
            <person name="Magnuson J."/>
            <person name="Mondo S."/>
            <person name="Nolan M."/>
            <person name="Ohm R."/>
            <person name="Pangilinan J."/>
            <person name="Park H.-J."/>
            <person name="Ramirez L."/>
            <person name="Alfaro M."/>
            <person name="Sun H."/>
            <person name="Tritt A."/>
            <person name="Yoshinaga Y."/>
            <person name="Zwiers L.-H."/>
            <person name="Turgeon B.G."/>
            <person name="Goodwin S.B."/>
            <person name="Spatafora J.W."/>
            <person name="Crous P.W."/>
            <person name="Grigoriev I.V."/>
        </authorList>
    </citation>
    <scope>NUCLEOTIDE SEQUENCE</scope>
    <source>
        <strain evidence="6">P77</strain>
    </source>
</reference>
<gene>
    <name evidence="6" type="ORF">BDW02DRAFT_264834</name>
</gene>
<accession>A0A6A5KK22</accession>